<dbReference type="EMBL" id="AP007255">
    <property type="protein sequence ID" value="BAE49907.1"/>
    <property type="molecule type" value="Genomic_DNA"/>
</dbReference>
<dbReference type="Proteomes" id="UP000007058">
    <property type="component" value="Chromosome"/>
</dbReference>
<dbReference type="SUPFAM" id="SSF52788">
    <property type="entry name" value="Phosphotyrosine protein phosphatases I"/>
    <property type="match status" value="1"/>
</dbReference>
<dbReference type="InterPro" id="IPR023485">
    <property type="entry name" value="Ptyr_pPase"/>
</dbReference>
<dbReference type="SMART" id="SM00226">
    <property type="entry name" value="LMWPc"/>
    <property type="match status" value="1"/>
</dbReference>
<organism evidence="2 3">
    <name type="scientific">Paramagnetospirillum magneticum (strain ATCC 700264 / AMB-1)</name>
    <name type="common">Magnetospirillum magneticum</name>
    <dbReference type="NCBI Taxonomy" id="342108"/>
    <lineage>
        <taxon>Bacteria</taxon>
        <taxon>Pseudomonadati</taxon>
        <taxon>Pseudomonadota</taxon>
        <taxon>Alphaproteobacteria</taxon>
        <taxon>Rhodospirillales</taxon>
        <taxon>Magnetospirillaceae</taxon>
        <taxon>Paramagnetospirillum</taxon>
    </lineage>
</organism>
<evidence type="ECO:0000313" key="3">
    <source>
        <dbReference type="Proteomes" id="UP000007058"/>
    </source>
</evidence>
<dbReference type="AlphaFoldDB" id="Q2W8B8"/>
<evidence type="ECO:0000259" key="1">
    <source>
        <dbReference type="SMART" id="SM00226"/>
    </source>
</evidence>
<dbReference type="STRING" id="342108.amb1103"/>
<accession>Q2W8B8</accession>
<keyword evidence="3" id="KW-1185">Reference proteome</keyword>
<feature type="domain" description="Phosphotyrosine protein phosphatase I" evidence="1">
    <location>
        <begin position="9"/>
        <end position="147"/>
    </location>
</feature>
<evidence type="ECO:0000313" key="2">
    <source>
        <dbReference type="EMBL" id="BAE49907.1"/>
    </source>
</evidence>
<gene>
    <name evidence="2" type="ordered locus">amb1103</name>
</gene>
<dbReference type="HOGENOM" id="CLU_071415_3_0_5"/>
<dbReference type="Gene3D" id="3.40.50.2300">
    <property type="match status" value="1"/>
</dbReference>
<dbReference type="RefSeq" id="WP_011383516.1">
    <property type="nucleotide sequence ID" value="NC_007626.1"/>
</dbReference>
<sequence>MAELSHRTVSVLFVSIEGAVRAPIAAAAMNACRGDEFQAYCAGTRPAAEIPAATFDALRIAGIPAAGLRVAGLGDFLSPDAPRLDFVFNLTEPYEQCGAIALPGAPVIVSWPIPHPVMESGSLAERGSRLAETVRMIRRRVELFAELPADKLDALALRLRAEGIHRQAGA</sequence>
<dbReference type="InterPro" id="IPR036196">
    <property type="entry name" value="Ptyr_pPase_sf"/>
</dbReference>
<name>Q2W8B8_PARM1</name>
<dbReference type="OrthoDB" id="7359176at2"/>
<protein>
    <submittedName>
        <fullName evidence="2">Protein-tyrosine-phosphatase</fullName>
    </submittedName>
</protein>
<proteinExistence type="predicted"/>
<reference evidence="2 3" key="1">
    <citation type="journal article" date="2005" name="DNA Res.">
        <title>Complete genome sequence of the facultative anaerobic magnetotactic bacterium Magnetospirillum sp. strain AMB-1.</title>
        <authorList>
            <person name="Matsunaga T."/>
            <person name="Okamura Y."/>
            <person name="Fukuda Y."/>
            <person name="Wahyudi A.T."/>
            <person name="Murase Y."/>
            <person name="Takeyama H."/>
        </authorList>
    </citation>
    <scope>NUCLEOTIDE SEQUENCE [LARGE SCALE GENOMIC DNA]</scope>
    <source>
        <strain evidence="3">ATCC 700264 / AMB-1</strain>
    </source>
</reference>
<dbReference type="KEGG" id="mag:amb1103"/>